<feature type="domain" description="Thioredoxin" evidence="2">
    <location>
        <begin position="1"/>
        <end position="111"/>
    </location>
</feature>
<dbReference type="Gene3D" id="3.40.30.10">
    <property type="entry name" value="Glutaredoxin"/>
    <property type="match status" value="1"/>
</dbReference>
<sequence>MQSNIIDVSLDNFQAVILEGSQSQPVMVTFWAPSHQESMDLLTTLEKLANEFSGQFVLAKINCEQDQAIAMQFGVQALPTTAMFVNGQPADGFAGNQDEAAIRDILSKHLPDEADLLLQQGQALIEQQDFSGALTALKQVLTLKPELAVAQITLAKAHIELGHITEAQALIEKIKLVDQDALYHAVVAQIELAKQAADTPEIRALEAQIAEQPSPELHYNLAVQYSQVNRIEEALALLFPLLSTDMNAQDGKVKQTFMDILATHSSDPAVSSYRRKLYSLLY</sequence>
<dbReference type="PANTHER" id="PTHR45663:SF11">
    <property type="entry name" value="GEO12009P1"/>
    <property type="match status" value="1"/>
</dbReference>
<dbReference type="Pfam" id="PF00085">
    <property type="entry name" value="Thioredoxin"/>
    <property type="match status" value="1"/>
</dbReference>
<evidence type="ECO:0000313" key="3">
    <source>
        <dbReference type="EMBL" id="MCE2595344.1"/>
    </source>
</evidence>
<dbReference type="InterPro" id="IPR013766">
    <property type="entry name" value="Thioredoxin_domain"/>
</dbReference>
<keyword evidence="4" id="KW-1185">Reference proteome</keyword>
<dbReference type="SMART" id="SM00028">
    <property type="entry name" value="TPR"/>
    <property type="match status" value="3"/>
</dbReference>
<organism evidence="3 4">
    <name type="scientific">Motilimonas cestriensis</name>
    <dbReference type="NCBI Taxonomy" id="2742685"/>
    <lineage>
        <taxon>Bacteria</taxon>
        <taxon>Pseudomonadati</taxon>
        <taxon>Pseudomonadota</taxon>
        <taxon>Gammaproteobacteria</taxon>
        <taxon>Alteromonadales</taxon>
        <taxon>Alteromonadales genera incertae sedis</taxon>
        <taxon>Motilimonas</taxon>
    </lineage>
</organism>
<dbReference type="SUPFAM" id="SSF52833">
    <property type="entry name" value="Thioredoxin-like"/>
    <property type="match status" value="1"/>
</dbReference>
<dbReference type="EMBL" id="JAIMJA010000010">
    <property type="protein sequence ID" value="MCE2595344.1"/>
    <property type="molecule type" value="Genomic_DNA"/>
</dbReference>
<protein>
    <submittedName>
        <fullName evidence="3">Co-chaperone YbbN</fullName>
    </submittedName>
</protein>
<dbReference type="Pfam" id="PF14559">
    <property type="entry name" value="TPR_19"/>
    <property type="match status" value="1"/>
</dbReference>
<dbReference type="InterPro" id="IPR036249">
    <property type="entry name" value="Thioredoxin-like_sf"/>
</dbReference>
<reference evidence="3 4" key="1">
    <citation type="journal article" date="2022" name="Environ. Microbiol. Rep.">
        <title>Eco-phylogenetic analyses reveal divergent evolution of vitamin B12 metabolism in the marine bacterial family 'Psychromonadaceae'.</title>
        <authorList>
            <person name="Jin X."/>
            <person name="Yang Y."/>
            <person name="Cao H."/>
            <person name="Gao B."/>
            <person name="Zhao Z."/>
        </authorList>
    </citation>
    <scope>NUCLEOTIDE SEQUENCE [LARGE SCALE GENOMIC DNA]</scope>
    <source>
        <strain evidence="3 4">MKS20</strain>
    </source>
</reference>
<dbReference type="Gene3D" id="1.25.40.10">
    <property type="entry name" value="Tetratricopeptide repeat domain"/>
    <property type="match status" value="2"/>
</dbReference>
<dbReference type="PROSITE" id="PS50005">
    <property type="entry name" value="TPR"/>
    <property type="match status" value="1"/>
</dbReference>
<accession>A0ABS8W8L6</accession>
<keyword evidence="1" id="KW-0802">TPR repeat</keyword>
<gene>
    <name evidence="3" type="ORF">K6Y31_11010</name>
</gene>
<dbReference type="SUPFAM" id="SSF48452">
    <property type="entry name" value="TPR-like"/>
    <property type="match status" value="1"/>
</dbReference>
<evidence type="ECO:0000256" key="1">
    <source>
        <dbReference type="PROSITE-ProRule" id="PRU00339"/>
    </source>
</evidence>
<dbReference type="PROSITE" id="PS51352">
    <property type="entry name" value="THIOREDOXIN_2"/>
    <property type="match status" value="1"/>
</dbReference>
<evidence type="ECO:0000259" key="2">
    <source>
        <dbReference type="PROSITE" id="PS51352"/>
    </source>
</evidence>
<dbReference type="PANTHER" id="PTHR45663">
    <property type="entry name" value="GEO12009P1"/>
    <property type="match status" value="1"/>
</dbReference>
<dbReference type="Proteomes" id="UP001201273">
    <property type="component" value="Unassembled WGS sequence"/>
</dbReference>
<proteinExistence type="predicted"/>
<dbReference type="InterPro" id="IPR019734">
    <property type="entry name" value="TPR_rpt"/>
</dbReference>
<dbReference type="RefSeq" id="WP_233052830.1">
    <property type="nucleotide sequence ID" value="NZ_JAIMJA010000010.1"/>
</dbReference>
<dbReference type="InterPro" id="IPR011990">
    <property type="entry name" value="TPR-like_helical_dom_sf"/>
</dbReference>
<name>A0ABS8W8L6_9GAMM</name>
<evidence type="ECO:0000313" key="4">
    <source>
        <dbReference type="Proteomes" id="UP001201273"/>
    </source>
</evidence>
<dbReference type="CDD" id="cd02956">
    <property type="entry name" value="ybbN"/>
    <property type="match status" value="1"/>
</dbReference>
<comment type="caution">
    <text evidence="3">The sequence shown here is derived from an EMBL/GenBank/DDBJ whole genome shotgun (WGS) entry which is preliminary data.</text>
</comment>
<feature type="repeat" description="TPR" evidence="1">
    <location>
        <begin position="114"/>
        <end position="147"/>
    </location>
</feature>
<dbReference type="Pfam" id="PF14561">
    <property type="entry name" value="TPR_20"/>
    <property type="match status" value="1"/>
</dbReference>